<dbReference type="EMBL" id="QTBD01000086">
    <property type="protein sequence ID" value="REQ54859.1"/>
    <property type="molecule type" value="Genomic_DNA"/>
</dbReference>
<evidence type="ECO:0000313" key="20">
    <source>
        <dbReference type="Proteomes" id="UP000045842"/>
    </source>
</evidence>
<dbReference type="EMBL" id="CSAJ01000031">
    <property type="protein sequence ID" value="COV53738.1"/>
    <property type="molecule type" value="Genomic_DNA"/>
</dbReference>
<evidence type="ECO:0000313" key="23">
    <source>
        <dbReference type="Proteomes" id="UP000048600"/>
    </source>
</evidence>
<gene>
    <name evidence="14" type="ORF">A4S10_00967</name>
    <name evidence="1" type="ORF">CAB90_01028</name>
    <name evidence="16" type="ORF">DKC2_0976</name>
    <name evidence="15" type="ORF">DSJ38_05660</name>
    <name evidence="8" type="ORF">ERS007661_00520</name>
    <name evidence="9" type="ORF">ERS007679_00797</name>
    <name evidence="2" type="ORF">ERS007681_01049</name>
    <name evidence="3" type="ORF">ERS007688_03812</name>
    <name evidence="11" type="ORF">ERS007703_02563</name>
    <name evidence="10" type="ORF">ERS007720_00426</name>
    <name evidence="12" type="ORF">ERS007741_04478</name>
    <name evidence="5" type="ORF">ERS027646_00161</name>
    <name evidence="6" type="ORF">ERS027659_03960</name>
    <name evidence="4" type="ORF">ERS027661_01275</name>
    <name evidence="7" type="ORF">ERS094118_01004</name>
    <name evidence="13" type="ORF">J8J21_05105</name>
</gene>
<reference evidence="15" key="8">
    <citation type="submission" date="2018-07" db="EMBL/GenBank/DDBJ databases">
        <authorList>
            <person name="Shah S."/>
            <person name="Brown T."/>
            <person name="Auld S."/>
            <person name="Bratton K."/>
            <person name="Narechania A."/>
            <person name="Mathema B."/>
            <person name="Gandhi N."/>
        </authorList>
    </citation>
    <scope>NUCLEOTIDE SEQUENCE</scope>
    <source>
        <strain evidence="15">32301_S10</strain>
    </source>
</reference>
<reference evidence="14 28" key="4">
    <citation type="submission" date="2016-04" db="EMBL/GenBank/DDBJ databases">
        <authorList>
            <person name="Bigi M."/>
            <person name="Bigi F."/>
            <person name="Soria M.A."/>
        </authorList>
    </citation>
    <scope>NUCLEOTIDE SEQUENCE [LARGE SCALE GENOMIC DNA]</scope>
    <source>
        <strain evidence="14 28">6548</strain>
    </source>
</reference>
<evidence type="ECO:0000313" key="15">
    <source>
        <dbReference type="EMBL" id="REQ54859.1"/>
    </source>
</evidence>
<evidence type="ECO:0000313" key="22">
    <source>
        <dbReference type="Proteomes" id="UP000048289"/>
    </source>
</evidence>
<dbReference type="EMBL" id="CQQC01000106">
    <property type="protein sequence ID" value="CNU34845.1"/>
    <property type="molecule type" value="Genomic_DNA"/>
</dbReference>
<evidence type="ECO:0000313" key="6">
    <source>
        <dbReference type="EMBL" id="CKT10497.1"/>
    </source>
</evidence>
<dbReference type="EMBL" id="CHKL01000963">
    <property type="protein sequence ID" value="COX50781.1"/>
    <property type="molecule type" value="Genomic_DNA"/>
</dbReference>
<dbReference type="Proteomes" id="UP000038802">
    <property type="component" value="Unassembled WGS sequence"/>
</dbReference>
<evidence type="ECO:0000313" key="2">
    <source>
        <dbReference type="EMBL" id="CFE38581.1"/>
    </source>
</evidence>
<dbReference type="Proteomes" id="UP000236349">
    <property type="component" value="Chromosome"/>
</dbReference>
<dbReference type="Proteomes" id="UP000671119">
    <property type="component" value="Unassembled WGS sequence"/>
</dbReference>
<evidence type="ECO:0000313" key="11">
    <source>
        <dbReference type="EMBL" id="COW02813.1"/>
    </source>
</evidence>
<dbReference type="Proteomes" id="UP000044938">
    <property type="component" value="Unassembled WGS sequence"/>
</dbReference>
<dbReference type="Proteomes" id="UP000048948">
    <property type="component" value="Unassembled WGS sequence"/>
</dbReference>
<evidence type="ECO:0000313" key="13">
    <source>
        <dbReference type="EMBL" id="MBP0682504.1"/>
    </source>
</evidence>
<evidence type="ECO:0000313" key="21">
    <source>
        <dbReference type="Proteomes" id="UP000046947"/>
    </source>
</evidence>
<evidence type="ECO:0000313" key="16">
    <source>
        <dbReference type="EMBL" id="VCU49160.1"/>
    </source>
</evidence>
<dbReference type="EMBL" id="CNGE01000013">
    <property type="protein sequence ID" value="CKR60051.1"/>
    <property type="molecule type" value="Genomic_DNA"/>
</dbReference>
<reference evidence="16 31" key="9">
    <citation type="submission" date="2018-08" db="EMBL/GenBank/DDBJ databases">
        <authorList>
            <person name="Fokvardsen B D."/>
            <person name="Norman A."/>
        </authorList>
    </citation>
    <scope>NUCLEOTIDE SEQUENCE [LARGE SCALE GENOMIC DNA]</scope>
    <source>
        <strain evidence="16 31">DKC2</strain>
    </source>
</reference>
<dbReference type="EMBL" id="CP024614">
    <property type="protein sequence ID" value="AUS49983.1"/>
    <property type="molecule type" value="Genomic_DNA"/>
</dbReference>
<evidence type="ECO:0000313" key="14">
    <source>
        <dbReference type="EMBL" id="OMH58808.1"/>
    </source>
</evidence>
<dbReference type="AlphaFoldDB" id="A0A066S257"/>
<reference evidence="17 18" key="1">
    <citation type="submission" date="2015-03" db="EMBL/GenBank/DDBJ databases">
        <authorList>
            <consortium name="Pathogen Informatics"/>
        </authorList>
    </citation>
    <scope>NUCLEOTIDE SEQUENCE [LARGE SCALE GENOMIC DNA]</scope>
    <source>
        <strain evidence="5 24">Bir 172</strain>
        <strain evidence="6 27">Bir 185</strain>
        <strain evidence="4 25">Bir 187</strain>
        <strain evidence="8 18">D00501624</strain>
        <strain evidence="9 20">G09801536</strain>
        <strain evidence="2 22">G09901357</strain>
        <strain evidence="3 21">H09601792</strain>
        <strain evidence="17">K00500041</strain>
        <strain evidence="10 19">M09401471</strain>
        <strain evidence="12 23">P00601463</strain>
    </source>
</reference>
<dbReference type="Proteomes" id="UP000256381">
    <property type="component" value="Unassembled WGS sequence"/>
</dbReference>
<reference evidence="13 32" key="10">
    <citation type="submission" date="2021-03" db="EMBL/GenBank/DDBJ databases">
        <title>Whole Genome Sequencing of Mycobacterium tuberculosis clinical isolates from Arunachal Pradesh, India.</title>
        <authorList>
            <person name="Singh S."/>
            <person name="Mudliar S.R."/>
            <person name="Kulsum U."/>
            <person name="Rufai S.B."/>
            <person name="Singh P.K."/>
            <person name="Umpo M."/>
            <person name="Nyori M."/>
        </authorList>
    </citation>
    <scope>NUCLEOTIDE SEQUENCE [LARGE SCALE GENOMIC DNA]</scope>
    <source>
        <strain evidence="13 32">OMICS/BPL/0142/20/SP</strain>
    </source>
</reference>
<dbReference type="Proteomes" id="UP000045842">
    <property type="component" value="Unassembled WGS sequence"/>
</dbReference>
<dbReference type="EMBL" id="CFOE01000093">
    <property type="protein sequence ID" value="CFE38581.1"/>
    <property type="molecule type" value="Genomic_DNA"/>
</dbReference>
<dbReference type="Proteomes" id="UP000050139">
    <property type="component" value="Unassembled WGS sequence"/>
</dbReference>
<evidence type="ECO:0000313" key="12">
    <source>
        <dbReference type="EMBL" id="COX50781.1"/>
    </source>
</evidence>
<reference evidence="11" key="3">
    <citation type="submission" date="2015-03" db="EMBL/GenBank/DDBJ databases">
        <authorList>
            <person name="Murphy D."/>
        </authorList>
    </citation>
    <scope>NUCLEOTIDE SEQUENCE [LARGE SCALE GENOMIC DNA]</scope>
    <source>
        <strain evidence="11">K00500041</strain>
    </source>
</reference>
<dbReference type="PATRIC" id="fig|1773.206.peg.3579"/>
<evidence type="ECO:0000313" key="27">
    <source>
        <dbReference type="Proteomes" id="UP000050164"/>
    </source>
</evidence>
<evidence type="ECO:0000313" key="30">
    <source>
        <dbReference type="Proteomes" id="UP000256381"/>
    </source>
</evidence>
<evidence type="ECO:0000313" key="26">
    <source>
        <dbReference type="Proteomes" id="UP000050139"/>
    </source>
</evidence>
<dbReference type="EMBL" id="CFOH01000913">
    <property type="protein sequence ID" value="CFE73807.1"/>
    <property type="molecule type" value="Genomic_DNA"/>
</dbReference>
<dbReference type="EMBL" id="LR027516">
    <property type="protein sequence ID" value="VCU49160.1"/>
    <property type="molecule type" value="Genomic_DNA"/>
</dbReference>
<reference evidence="14 28" key="6">
    <citation type="submission" date="2017-02" db="EMBL/GenBank/DDBJ databases">
        <title>Protein polymorphisms may explain contrasting epidemiological fitness of two variants of a multidrug-resistant Mycobacterium tuberculosis strain.</title>
        <authorList>
            <person name="Bigi M.M."/>
            <person name="Lopez B."/>
            <person name="Blanco F.C."/>
            <person name="Sasiain M.C."/>
            <person name="De La Barrera S."/>
            <person name="Ritacco V."/>
            <person name="Bigi F."/>
            <person name="Soria M.A."/>
        </authorList>
    </citation>
    <scope>NUCLEOTIDE SEQUENCE [LARGE SCALE GENOMIC DNA]</scope>
    <source>
        <strain evidence="14 28">6548</strain>
    </source>
</reference>
<evidence type="ECO:0000313" key="32">
    <source>
        <dbReference type="Proteomes" id="UP000671119"/>
    </source>
</evidence>
<evidence type="ECO:0000313" key="3">
    <source>
        <dbReference type="EMBL" id="CFE73807.1"/>
    </source>
</evidence>
<evidence type="ECO:0000313" key="8">
    <source>
        <dbReference type="EMBL" id="CNU34845.1"/>
    </source>
</evidence>
<evidence type="ECO:0000313" key="17">
    <source>
        <dbReference type="Proteomes" id="UP000038802"/>
    </source>
</evidence>
<evidence type="ECO:0000313" key="29">
    <source>
        <dbReference type="Proteomes" id="UP000236349"/>
    </source>
</evidence>
<organism evidence="2 22">
    <name type="scientific">Mycobacterium tuberculosis</name>
    <dbReference type="NCBI Taxonomy" id="1773"/>
    <lineage>
        <taxon>Bacteria</taxon>
        <taxon>Bacillati</taxon>
        <taxon>Actinomycetota</taxon>
        <taxon>Actinomycetes</taxon>
        <taxon>Mycobacteriales</taxon>
        <taxon>Mycobacteriaceae</taxon>
        <taxon>Mycobacterium</taxon>
        <taxon>Mycobacterium tuberculosis complex</taxon>
    </lineage>
</organism>
<dbReference type="Proteomes" id="UP000046947">
    <property type="component" value="Unassembled WGS sequence"/>
</dbReference>
<dbReference type="EMBL" id="CSAE01000285">
    <property type="protein sequence ID" value="COW02813.1"/>
    <property type="molecule type" value="Genomic_DNA"/>
</dbReference>
<dbReference type="Proteomes" id="UP000050164">
    <property type="component" value="Unassembled WGS sequence"/>
</dbReference>
<evidence type="ECO:0000313" key="31">
    <source>
        <dbReference type="Proteomes" id="UP000300237"/>
    </source>
</evidence>
<evidence type="ECO:0000313" key="24">
    <source>
        <dbReference type="Proteomes" id="UP000048948"/>
    </source>
</evidence>
<evidence type="ECO:0000313" key="25">
    <source>
        <dbReference type="Proteomes" id="UP000049023"/>
    </source>
</evidence>
<dbReference type="EMBL" id="COPH01000006">
    <property type="protein sequence ID" value="CLV71255.1"/>
    <property type="molecule type" value="Genomic_DNA"/>
</dbReference>
<dbReference type="RefSeq" id="WP_003898642.1">
    <property type="nucleotide sequence ID" value="NZ_AP017901.1"/>
</dbReference>
<dbReference type="Proteomes" id="UP000300237">
    <property type="component" value="Chromosome"/>
</dbReference>
<protein>
    <submittedName>
        <fullName evidence="2">Glyoxalase</fullName>
    </submittedName>
</protein>
<dbReference type="EMBL" id="LWDQ01000001">
    <property type="protein sequence ID" value="OMH58808.1"/>
    <property type="molecule type" value="Genomic_DNA"/>
</dbReference>
<dbReference type="Proteomes" id="UP000048600">
    <property type="component" value="Unassembled WGS sequence"/>
</dbReference>
<evidence type="ECO:0000313" key="19">
    <source>
        <dbReference type="Proteomes" id="UP000044938"/>
    </source>
</evidence>
<proteinExistence type="predicted"/>
<evidence type="ECO:0000313" key="10">
    <source>
        <dbReference type="EMBL" id="COV53738.1"/>
    </source>
</evidence>
<evidence type="ECO:0000313" key="9">
    <source>
        <dbReference type="EMBL" id="COU99877.1"/>
    </source>
</evidence>
<evidence type="ECO:0000313" key="18">
    <source>
        <dbReference type="Proteomes" id="UP000039217"/>
    </source>
</evidence>
<name>A0A066S257_MYCTX</name>
<dbReference type="EMBL" id="CSAD01000072">
    <property type="protein sequence ID" value="COU99877.1"/>
    <property type="molecule type" value="Genomic_DNA"/>
</dbReference>
<sequence>MRFYRDLVGMLDQTFAESYGSNGAIFGLPSSSLTLEIVETDHHEQLCRYCSDKRGQQAALTGLQEVATQPVEQRPL</sequence>
<dbReference type="EMBL" id="CNFU01000202">
    <property type="protein sequence ID" value="CKR42353.1"/>
    <property type="molecule type" value="Genomic_DNA"/>
</dbReference>
<accession>A0A066S257</accession>
<reference evidence="1 29" key="7">
    <citation type="submission" date="2017-10" db="EMBL/GenBank/DDBJ databases">
        <title>Clinical isolate obtained from a human patient with meningeal tuberculosis in michoacan, Mexico.</title>
        <authorList>
            <person name="Guillen-Nepita A.L."/>
            <person name="Negrete-Paz A.M."/>
            <person name="Vazquez-Marrufo G."/>
            <person name="Cruz-Hernandez A."/>
            <person name="Fresia P."/>
            <person name="Naya H."/>
            <person name="Vazquez-Garciduenas M.S."/>
        </authorList>
    </citation>
    <scope>NUCLEOTIDE SEQUENCE [LARGE SCALE GENOMIC DNA]</scope>
    <source>
        <strain evidence="29">Beijing/MYC004</strain>
        <strain evidence="1">MYC004</strain>
    </source>
</reference>
<dbReference type="STRING" id="115862.BBG46_04925"/>
<evidence type="ECO:0000313" key="28">
    <source>
        <dbReference type="Proteomes" id="UP000189452"/>
    </source>
</evidence>
<dbReference type="Proteomes" id="UP000048289">
    <property type="component" value="Unassembled WGS sequence"/>
</dbReference>
<dbReference type="Proteomes" id="UP000189452">
    <property type="component" value="Chromosome"/>
</dbReference>
<dbReference type="Proteomes" id="UP000039217">
    <property type="component" value="Unassembled WGS sequence"/>
</dbReference>
<evidence type="ECO:0000313" key="4">
    <source>
        <dbReference type="EMBL" id="CKR42353.1"/>
    </source>
</evidence>
<reference evidence="7 26" key="2">
    <citation type="submission" date="2015-03" db="EMBL/GenBank/DDBJ databases">
        <authorList>
            <consortium name="Pathogen Informatics"/>
            <person name="Murphy D."/>
        </authorList>
    </citation>
    <scope>NUCLEOTIDE SEQUENCE [LARGE SCALE GENOMIC DNA]</scope>
    <source>
        <strain evidence="7 26">0268S</strain>
    </source>
</reference>
<dbReference type="EMBL" id="JAGIZI010000005">
    <property type="protein sequence ID" value="MBP0682504.1"/>
    <property type="molecule type" value="Genomic_DNA"/>
</dbReference>
<dbReference type="EMBL" id="CNFT01001280">
    <property type="protein sequence ID" value="CKT10497.1"/>
    <property type="molecule type" value="Genomic_DNA"/>
</dbReference>
<dbReference type="Proteomes" id="UP000049023">
    <property type="component" value="Unassembled WGS sequence"/>
</dbReference>
<evidence type="ECO:0000313" key="7">
    <source>
        <dbReference type="EMBL" id="CLV71255.1"/>
    </source>
</evidence>
<evidence type="ECO:0000313" key="1">
    <source>
        <dbReference type="EMBL" id="AUS49983.1"/>
    </source>
</evidence>
<evidence type="ECO:0000313" key="5">
    <source>
        <dbReference type="EMBL" id="CKR60051.1"/>
    </source>
</evidence>
<dbReference type="GeneID" id="45424876"/>
<reference evidence="15 30" key="5">
    <citation type="journal article" date="2017" name="N. Engl. J. Med.">
        <title>Transmission of Extensively Drug-Resistant Tuberculosis in South Africa.</title>
        <authorList>
            <person name="Shah N.S."/>
            <person name="Auld S.C."/>
            <person name="Brust J.C."/>
            <person name="Mathema B."/>
            <person name="Ismail N."/>
            <person name="Moodley P."/>
            <person name="Mlisana K."/>
            <person name="Allana S."/>
            <person name="Campbell A."/>
            <person name="Mthiyane T."/>
            <person name="Morris N."/>
            <person name="Mpangase P."/>
            <person name="van der Meulen H."/>
            <person name="Omar S.V."/>
            <person name="Brown T.S."/>
            <person name="Narechania A."/>
            <person name="Shaskina E."/>
            <person name="Kapwata T."/>
            <person name="Kreiswirth B."/>
            <person name="Gandhi N.R."/>
        </authorList>
    </citation>
    <scope>NUCLEOTIDE SEQUENCE [LARGE SCALE GENOMIC DNA]</scope>
    <source>
        <strain evidence="15 30">32301_S10</strain>
    </source>
</reference>